<dbReference type="FunCoup" id="A0A402D6A4">
    <property type="interactions" value="89"/>
</dbReference>
<protein>
    <submittedName>
        <fullName evidence="1">Sugar ABC transporter substrate-binding protein</fullName>
    </submittedName>
</protein>
<dbReference type="Proteomes" id="UP000287394">
    <property type="component" value="Chromosome"/>
</dbReference>
<proteinExistence type="predicted"/>
<dbReference type="PANTHER" id="PTHR43649:SF12">
    <property type="entry name" value="DIACETYLCHITOBIOSE BINDING PROTEIN DASA"/>
    <property type="match status" value="1"/>
</dbReference>
<dbReference type="PANTHER" id="PTHR43649">
    <property type="entry name" value="ARABINOSE-BINDING PROTEIN-RELATED"/>
    <property type="match status" value="1"/>
</dbReference>
<accession>A0A402D6A4</accession>
<evidence type="ECO:0000313" key="2">
    <source>
        <dbReference type="Proteomes" id="UP000287394"/>
    </source>
</evidence>
<dbReference type="Pfam" id="PF13416">
    <property type="entry name" value="SBP_bac_8"/>
    <property type="match status" value="1"/>
</dbReference>
<dbReference type="RefSeq" id="WP_165864654.1">
    <property type="nucleotide sequence ID" value="NZ_AP025739.1"/>
</dbReference>
<dbReference type="SUPFAM" id="SSF53850">
    <property type="entry name" value="Periplasmic binding protein-like II"/>
    <property type="match status" value="1"/>
</dbReference>
<sequence>MKFPVSKAGALGAAMILALGSVITGCGPKTETLLSATAAPQADQREPVYYWHMWSAEWQPVMEHVVDEFNASQTKYRVIPLQIPYGSADSKFLLSVAGGNPPDVMAQWTQAISTWSQGGILQPLETRMTPAERQYFDHDTYPVIHNNGWYKGHLYGMVMGVDVYACYYRVDDFQKAGLDPDKFPTTLEELTTVGHKLDQFEGGNLTRVGFLPSGLTQYAPSFGGGFYDAATHQVLLNTPQNLKALTYLVDTKNQLGMDRVMRYSSSLKSQNGASWPFIDGSVSISLDGEWRVQQLAKFAPNLKYKVALLPPPAGGKAVASYSNTNFLTIPAGAKHAQGAWEFIKFWAGLNDHNRAAEFNTRFGWLPSSNQMLAAPAYQAYLKKYPQYKAFVTLAASPNLVTIPPTAYQMYLADHISSADDLAERGSLSPAAALTGLEHDVARERARRKELGYDE</sequence>
<dbReference type="CDD" id="cd14748">
    <property type="entry name" value="PBP2_UgpB"/>
    <property type="match status" value="1"/>
</dbReference>
<dbReference type="InterPro" id="IPR050490">
    <property type="entry name" value="Bact_solute-bd_prot1"/>
</dbReference>
<organism evidence="1 2">
    <name type="scientific">Capsulimonas corticalis</name>
    <dbReference type="NCBI Taxonomy" id="2219043"/>
    <lineage>
        <taxon>Bacteria</taxon>
        <taxon>Bacillati</taxon>
        <taxon>Armatimonadota</taxon>
        <taxon>Armatimonadia</taxon>
        <taxon>Capsulimonadales</taxon>
        <taxon>Capsulimonadaceae</taxon>
        <taxon>Capsulimonas</taxon>
    </lineage>
</organism>
<dbReference type="KEGG" id="ccot:CCAX7_41200"/>
<name>A0A402D6A4_9BACT</name>
<evidence type="ECO:0000313" key="1">
    <source>
        <dbReference type="EMBL" id="BDI32069.1"/>
    </source>
</evidence>
<gene>
    <name evidence="1" type="ORF">CCAX7_41200</name>
</gene>
<dbReference type="EMBL" id="AP025739">
    <property type="protein sequence ID" value="BDI32069.1"/>
    <property type="molecule type" value="Genomic_DNA"/>
</dbReference>
<dbReference type="Gene3D" id="3.40.190.10">
    <property type="entry name" value="Periplasmic binding protein-like II"/>
    <property type="match status" value="2"/>
</dbReference>
<dbReference type="InterPro" id="IPR006059">
    <property type="entry name" value="SBP"/>
</dbReference>
<keyword evidence="2" id="KW-1185">Reference proteome</keyword>
<dbReference type="AlphaFoldDB" id="A0A402D6A4"/>
<dbReference type="PROSITE" id="PS51257">
    <property type="entry name" value="PROKAR_LIPOPROTEIN"/>
    <property type="match status" value="1"/>
</dbReference>
<reference evidence="1 2" key="1">
    <citation type="journal article" date="2019" name="Int. J. Syst. Evol. Microbiol.">
        <title>Capsulimonas corticalis gen. nov., sp. nov., an aerobic capsulated bacterium, of a novel bacterial order, Capsulimonadales ord. nov., of the class Armatimonadia of the phylum Armatimonadetes.</title>
        <authorList>
            <person name="Li J."/>
            <person name="Kudo C."/>
            <person name="Tonouchi A."/>
        </authorList>
    </citation>
    <scope>NUCLEOTIDE SEQUENCE [LARGE SCALE GENOMIC DNA]</scope>
    <source>
        <strain evidence="1 2">AX-7</strain>
    </source>
</reference>